<gene>
    <name evidence="1" type="ORF">ATL31_2509</name>
</gene>
<keyword evidence="2" id="KW-1185">Reference proteome</keyword>
<protein>
    <submittedName>
        <fullName evidence="1">Uncharacterized protein</fullName>
    </submittedName>
</protein>
<name>A0A2N3YLH7_9MICO</name>
<organism evidence="1 2">
    <name type="scientific">Phycicoccus duodecadis</name>
    <dbReference type="NCBI Taxonomy" id="173053"/>
    <lineage>
        <taxon>Bacteria</taxon>
        <taxon>Bacillati</taxon>
        <taxon>Actinomycetota</taxon>
        <taxon>Actinomycetes</taxon>
        <taxon>Micrococcales</taxon>
        <taxon>Intrasporangiaceae</taxon>
        <taxon>Phycicoccus</taxon>
    </lineage>
</organism>
<dbReference type="SUPFAM" id="SSF56672">
    <property type="entry name" value="DNA/RNA polymerases"/>
    <property type="match status" value="1"/>
</dbReference>
<dbReference type="InterPro" id="IPR043502">
    <property type="entry name" value="DNA/RNA_pol_sf"/>
</dbReference>
<evidence type="ECO:0000313" key="1">
    <source>
        <dbReference type="EMBL" id="PKW27658.1"/>
    </source>
</evidence>
<evidence type="ECO:0000313" key="2">
    <source>
        <dbReference type="Proteomes" id="UP000233781"/>
    </source>
</evidence>
<proteinExistence type="predicted"/>
<dbReference type="EMBL" id="PJNE01000001">
    <property type="protein sequence ID" value="PKW27658.1"/>
    <property type="molecule type" value="Genomic_DNA"/>
</dbReference>
<dbReference type="Proteomes" id="UP000233781">
    <property type="component" value="Unassembled WGS sequence"/>
</dbReference>
<dbReference type="OrthoDB" id="4842898at2"/>
<dbReference type="RefSeq" id="WP_101396053.1">
    <property type="nucleotide sequence ID" value="NZ_PJNE01000001.1"/>
</dbReference>
<dbReference type="Gene3D" id="1.10.150.20">
    <property type="entry name" value="5' to 3' exonuclease, C-terminal subdomain"/>
    <property type="match status" value="1"/>
</dbReference>
<dbReference type="AlphaFoldDB" id="A0A2N3YLH7"/>
<sequence>MEPAELAGLLAREADAGVAGAMAAVEAARVITLDHVVARVGAVPGGGEPAWDEVAWQAELHFRAGGEQGPPSAGTSEEVLARVPAVVAALPVRAVAGVGAGWAERFAGLGVRTVGELAAAPPGVAAAWADGLGVEVLRLVARARACAVALPPPEAADRGRRVVDVARAAPDGIREAALWAVCVTLLGSLDEGALAGMSVADLRR</sequence>
<accession>A0A2N3YLH7</accession>
<comment type="caution">
    <text evidence="1">The sequence shown here is derived from an EMBL/GenBank/DDBJ whole genome shotgun (WGS) entry which is preliminary data.</text>
</comment>
<reference evidence="1 2" key="1">
    <citation type="submission" date="2017-12" db="EMBL/GenBank/DDBJ databases">
        <title>Sequencing the genomes of 1000 Actinobacteria strains.</title>
        <authorList>
            <person name="Klenk H.-P."/>
        </authorList>
    </citation>
    <scope>NUCLEOTIDE SEQUENCE [LARGE SCALE GENOMIC DNA]</scope>
    <source>
        <strain evidence="1 2">DSM 12806</strain>
    </source>
</reference>